<gene>
    <name evidence="2" type="ORF">TTHERM_00551110</name>
</gene>
<feature type="compositionally biased region" description="Basic residues" evidence="1">
    <location>
        <begin position="32"/>
        <end position="41"/>
    </location>
</feature>
<dbReference type="GeneID" id="7840646"/>
<proteinExistence type="predicted"/>
<evidence type="ECO:0000313" key="3">
    <source>
        <dbReference type="Proteomes" id="UP000009168"/>
    </source>
</evidence>
<evidence type="ECO:0000256" key="1">
    <source>
        <dbReference type="SAM" id="MobiDB-lite"/>
    </source>
</evidence>
<feature type="region of interest" description="Disordered" evidence="1">
    <location>
        <begin position="25"/>
        <end position="56"/>
    </location>
</feature>
<evidence type="ECO:0000313" key="2">
    <source>
        <dbReference type="EMBL" id="EAR88953.1"/>
    </source>
</evidence>
<keyword evidence="3" id="KW-1185">Reference proteome</keyword>
<dbReference type="Proteomes" id="UP000009168">
    <property type="component" value="Unassembled WGS sequence"/>
</dbReference>
<dbReference type="RefSeq" id="XP_001009198.1">
    <property type="nucleotide sequence ID" value="XM_001009198.1"/>
</dbReference>
<name>Q22UL7_TETTS</name>
<reference evidence="3" key="1">
    <citation type="journal article" date="2006" name="PLoS Biol.">
        <title>Macronuclear genome sequence of the ciliate Tetrahymena thermophila, a model eukaryote.</title>
        <authorList>
            <person name="Eisen J.A."/>
            <person name="Coyne R.S."/>
            <person name="Wu M."/>
            <person name="Wu D."/>
            <person name="Thiagarajan M."/>
            <person name="Wortman J.R."/>
            <person name="Badger J.H."/>
            <person name="Ren Q."/>
            <person name="Amedeo P."/>
            <person name="Jones K.M."/>
            <person name="Tallon L.J."/>
            <person name="Delcher A.L."/>
            <person name="Salzberg S.L."/>
            <person name="Silva J.C."/>
            <person name="Haas B.J."/>
            <person name="Majoros W.H."/>
            <person name="Farzad M."/>
            <person name="Carlton J.M."/>
            <person name="Smith R.K. Jr."/>
            <person name="Garg J."/>
            <person name="Pearlman R.E."/>
            <person name="Karrer K.M."/>
            <person name="Sun L."/>
            <person name="Manning G."/>
            <person name="Elde N.C."/>
            <person name="Turkewitz A.P."/>
            <person name="Asai D.J."/>
            <person name="Wilkes D.E."/>
            <person name="Wang Y."/>
            <person name="Cai H."/>
            <person name="Collins K."/>
            <person name="Stewart B.A."/>
            <person name="Lee S.R."/>
            <person name="Wilamowska K."/>
            <person name="Weinberg Z."/>
            <person name="Ruzzo W.L."/>
            <person name="Wloga D."/>
            <person name="Gaertig J."/>
            <person name="Frankel J."/>
            <person name="Tsao C.-C."/>
            <person name="Gorovsky M.A."/>
            <person name="Keeling P.J."/>
            <person name="Waller R.F."/>
            <person name="Patron N.J."/>
            <person name="Cherry J.M."/>
            <person name="Stover N.A."/>
            <person name="Krieger C.J."/>
            <person name="del Toro C."/>
            <person name="Ryder H.F."/>
            <person name="Williamson S.C."/>
            <person name="Barbeau R.A."/>
            <person name="Hamilton E.P."/>
            <person name="Orias E."/>
        </authorList>
    </citation>
    <scope>NUCLEOTIDE SEQUENCE [LARGE SCALE GENOMIC DNA]</scope>
    <source>
        <strain evidence="3">SB210</strain>
    </source>
</reference>
<protein>
    <submittedName>
        <fullName evidence="2">Uncharacterized protein</fullName>
    </submittedName>
</protein>
<feature type="region of interest" description="Disordered" evidence="1">
    <location>
        <begin position="404"/>
        <end position="430"/>
    </location>
</feature>
<dbReference type="EMBL" id="GG662828">
    <property type="protein sequence ID" value="EAR88953.1"/>
    <property type="molecule type" value="Genomic_DNA"/>
</dbReference>
<accession>Q22UL7</accession>
<dbReference type="InParanoid" id="Q22UL7"/>
<dbReference type="HOGENOM" id="CLU_638581_0_0_1"/>
<dbReference type="AlphaFoldDB" id="Q22UL7"/>
<feature type="compositionally biased region" description="Polar residues" evidence="1">
    <location>
        <begin position="409"/>
        <end position="430"/>
    </location>
</feature>
<dbReference type="KEGG" id="tet:TTHERM_00551110"/>
<sequence>MISSFKDNISSTCSTQSIIIDQISKDESKSKVPSKKQKKISKQNTNQANENYDEKEQQEIERLRSLVSHYKKRECGVQILQDYVVSDEPVFILWGSCVLDLRLKRDLAYQKDACWSKFMKVDQFEIFNDKLSLSMTQYASPLKNMEHISSLLLRFNLKEFKELADAILAYQQVANFMVSQISNLKKEYQGKQIEFEQILADRQEQFEQLKSNIIKQEEEGGLPFIAITSGFNYTQDTTAFKNASISKSFLDLMGGTAEQYINISLRKGGLEFFQPLDQAKYIKAVLDLILSQQNKSYFEAKIKTYDNIDLFASIESEIFTIDNGQYSPFTGDNILTIQRIILNENQLKSLETIRKNQILNPLIEWEEDFAYSIQSEQLVEKFYLDQSKILKKMKKLNKIYKKKEEKKNFPNNEDNSKQPSINSFDSGTIN</sequence>
<organism evidence="2 3">
    <name type="scientific">Tetrahymena thermophila (strain SB210)</name>
    <dbReference type="NCBI Taxonomy" id="312017"/>
    <lineage>
        <taxon>Eukaryota</taxon>
        <taxon>Sar</taxon>
        <taxon>Alveolata</taxon>
        <taxon>Ciliophora</taxon>
        <taxon>Intramacronucleata</taxon>
        <taxon>Oligohymenophorea</taxon>
        <taxon>Hymenostomatida</taxon>
        <taxon>Tetrahymenina</taxon>
        <taxon>Tetrahymenidae</taxon>
        <taxon>Tetrahymena</taxon>
    </lineage>
</organism>